<evidence type="ECO:0000313" key="1">
    <source>
        <dbReference type="EMBL" id="RMZ92963.1"/>
    </source>
</evidence>
<reference evidence="1 2" key="1">
    <citation type="journal article" date="2018" name="Sci. Rep.">
        <title>Genomic signatures of local adaptation to the degree of environmental predictability in rotifers.</title>
        <authorList>
            <person name="Franch-Gras L."/>
            <person name="Hahn C."/>
            <person name="Garcia-Roger E.M."/>
            <person name="Carmona M.J."/>
            <person name="Serra M."/>
            <person name="Gomez A."/>
        </authorList>
    </citation>
    <scope>NUCLEOTIDE SEQUENCE [LARGE SCALE GENOMIC DNA]</scope>
    <source>
        <strain evidence="1">HYR1</strain>
    </source>
</reference>
<proteinExistence type="predicted"/>
<feature type="non-terminal residue" evidence="1">
    <location>
        <position position="97"/>
    </location>
</feature>
<organism evidence="1 2">
    <name type="scientific">Brachionus plicatilis</name>
    <name type="common">Marine rotifer</name>
    <name type="synonym">Brachionus muelleri</name>
    <dbReference type="NCBI Taxonomy" id="10195"/>
    <lineage>
        <taxon>Eukaryota</taxon>
        <taxon>Metazoa</taxon>
        <taxon>Spiralia</taxon>
        <taxon>Gnathifera</taxon>
        <taxon>Rotifera</taxon>
        <taxon>Eurotatoria</taxon>
        <taxon>Monogononta</taxon>
        <taxon>Pseudotrocha</taxon>
        <taxon>Ploima</taxon>
        <taxon>Brachionidae</taxon>
        <taxon>Brachionus</taxon>
    </lineage>
</organism>
<keyword evidence="2" id="KW-1185">Reference proteome</keyword>
<accession>A0A3M7P1N2</accession>
<dbReference type="AlphaFoldDB" id="A0A3M7P1N2"/>
<dbReference type="EMBL" id="REGN01014166">
    <property type="protein sequence ID" value="RMZ92963.1"/>
    <property type="molecule type" value="Genomic_DNA"/>
</dbReference>
<evidence type="ECO:0000313" key="2">
    <source>
        <dbReference type="Proteomes" id="UP000276133"/>
    </source>
</evidence>
<name>A0A3M7P1N2_BRAPC</name>
<sequence length="97" mass="10954">MVVIHKLIDGFPATNTLANSDRDLHPKSSACSSWEFGANDVISALFNRFFTKYLTSTTIALDICYKESKWNGSFSFVQAADTQFGLIDRYILHKDKI</sequence>
<gene>
    <name evidence="1" type="ORF">BpHYR1_042533</name>
</gene>
<dbReference type="Proteomes" id="UP000276133">
    <property type="component" value="Unassembled WGS sequence"/>
</dbReference>
<protein>
    <submittedName>
        <fullName evidence="1">Uncharacterized protein</fullName>
    </submittedName>
</protein>
<comment type="caution">
    <text evidence="1">The sequence shown here is derived from an EMBL/GenBank/DDBJ whole genome shotgun (WGS) entry which is preliminary data.</text>
</comment>